<comment type="caution">
    <text evidence="3">The sequence shown here is derived from an EMBL/GenBank/DDBJ whole genome shotgun (WGS) entry which is preliminary data.</text>
</comment>
<feature type="coiled-coil region" evidence="1">
    <location>
        <begin position="461"/>
        <end position="495"/>
    </location>
</feature>
<feature type="coiled-coil region" evidence="1">
    <location>
        <begin position="535"/>
        <end position="800"/>
    </location>
</feature>
<feature type="coiled-coil region" evidence="1">
    <location>
        <begin position="384"/>
        <end position="411"/>
    </location>
</feature>
<feature type="compositionally biased region" description="Low complexity" evidence="2">
    <location>
        <begin position="275"/>
        <end position="289"/>
    </location>
</feature>
<keyword evidence="1" id="KW-0175">Coiled coil</keyword>
<evidence type="ECO:0000313" key="4">
    <source>
        <dbReference type="Proteomes" id="UP000750711"/>
    </source>
</evidence>
<organism evidence="3 4">
    <name type="scientific">Trichoglossum hirsutum</name>
    <dbReference type="NCBI Taxonomy" id="265104"/>
    <lineage>
        <taxon>Eukaryota</taxon>
        <taxon>Fungi</taxon>
        <taxon>Dikarya</taxon>
        <taxon>Ascomycota</taxon>
        <taxon>Pezizomycotina</taxon>
        <taxon>Geoglossomycetes</taxon>
        <taxon>Geoglossales</taxon>
        <taxon>Geoglossaceae</taxon>
        <taxon>Trichoglossum</taxon>
    </lineage>
</organism>
<accession>A0A9P8LI08</accession>
<protein>
    <submittedName>
        <fullName evidence="3">Uncharacterized protein</fullName>
    </submittedName>
</protein>
<feature type="coiled-coil region" evidence="1">
    <location>
        <begin position="840"/>
        <end position="941"/>
    </location>
</feature>
<feature type="compositionally biased region" description="Low complexity" evidence="2">
    <location>
        <begin position="34"/>
        <end position="47"/>
    </location>
</feature>
<dbReference type="PANTHER" id="PTHR23159">
    <property type="entry name" value="CENTROSOMAL PROTEIN 2"/>
    <property type="match status" value="1"/>
</dbReference>
<evidence type="ECO:0000313" key="3">
    <source>
        <dbReference type="EMBL" id="KAH0565867.1"/>
    </source>
</evidence>
<reference evidence="3" key="1">
    <citation type="submission" date="2021-03" db="EMBL/GenBank/DDBJ databases">
        <title>Comparative genomics and phylogenomic investigation of the class Geoglossomycetes provide insights into ecological specialization and systematics.</title>
        <authorList>
            <person name="Melie T."/>
            <person name="Pirro S."/>
            <person name="Miller A.N."/>
            <person name="Quandt A."/>
        </authorList>
    </citation>
    <scope>NUCLEOTIDE SEQUENCE</scope>
    <source>
        <strain evidence="3">CAQ_001_2017</strain>
    </source>
</reference>
<dbReference type="PANTHER" id="PTHR23159:SF31">
    <property type="entry name" value="CENTROSOME-ASSOCIATED PROTEIN CEP250 ISOFORM X1"/>
    <property type="match status" value="1"/>
</dbReference>
<evidence type="ECO:0000256" key="2">
    <source>
        <dbReference type="SAM" id="MobiDB-lite"/>
    </source>
</evidence>
<dbReference type="Gene3D" id="1.20.58.130">
    <property type="match status" value="1"/>
</dbReference>
<keyword evidence="4" id="KW-1185">Reference proteome</keyword>
<feature type="region of interest" description="Disordered" evidence="2">
    <location>
        <begin position="261"/>
        <end position="289"/>
    </location>
</feature>
<feature type="region of interest" description="Disordered" evidence="2">
    <location>
        <begin position="112"/>
        <end position="138"/>
    </location>
</feature>
<evidence type="ECO:0000256" key="1">
    <source>
        <dbReference type="SAM" id="Coils"/>
    </source>
</evidence>
<name>A0A9P8LI08_9PEZI</name>
<proteinExistence type="predicted"/>
<gene>
    <name evidence="3" type="ORF">GP486_000724</name>
</gene>
<feature type="region of interest" description="Disordered" evidence="2">
    <location>
        <begin position="26"/>
        <end position="47"/>
    </location>
</feature>
<dbReference type="EMBL" id="JAGHQM010000053">
    <property type="protein sequence ID" value="KAH0565867.1"/>
    <property type="molecule type" value="Genomic_DNA"/>
</dbReference>
<feature type="region of interest" description="Disordered" evidence="2">
    <location>
        <begin position="1019"/>
        <end position="1052"/>
    </location>
</feature>
<dbReference type="Proteomes" id="UP000750711">
    <property type="component" value="Unassembled WGS sequence"/>
</dbReference>
<dbReference type="AlphaFoldDB" id="A0A9P8LI08"/>
<feature type="compositionally biased region" description="Basic and acidic residues" evidence="2">
    <location>
        <begin position="112"/>
        <end position="121"/>
    </location>
</feature>
<sequence length="1097" mass="124499">MGLLVSKENTTTLHFDNNTSTMEALRFRTPSPNGHGSIGSSTAASSPSGFDAHFHGSFTYFGNNSIRPTRRGGAVGASTTGQRRHPSLRIDDRTEDITVDLLRYINDCDEHNNSERTKHEAGNSSSIGDGPSDFTGSIGEWMAGRKAVDLERLENESPTSPMVEVAVTPEASLYSPEPAANCDIETNSELPYGRMLCLSPAAKGSGSISNLYSPEITRYPTPTVEDSISDFVSSSPSFDPGHIAVSSPDPFWQPRRKEVVKTTSSEQGSNPFADFSEAFHSPSSASSSPSNFMANIFNREREMMLSQLETLSSQVRSLKLRSEQAESSLVELQSVKSELEEWKHKGDEFKDAKARLDFMSWENTTLKRLLTDREKITCDIATQKIELEAALERKEKEASGATTEIASLRRRERESAKAITEMASQKMDLEAMLGQKEVEVVNANTEIASLRHKARENAKTIAEMASQKMELEARLEQKEEVAVKANAEIASLKRKEKECTKTIIEMTSQKAEFQELLGRMEKHNATLTTEIASQKTQFEETLRRKEEENAKATDEATSQKLKFETALRRKEEKNKNTIAEMVLQSIEYEAELRQKDEEKRDMAAEVAKAKEEVDRLIRLDINKSRSAKVELGLEKRRNIRRLNAAMEEVDSVRKESNSLRTEVDLLKARNAEEMDEALDEITLLKTEVNSLRSTNATQDRIAGDEITSLRTELSALNAKVGDAESENARINALRTEVDEALRTKEKELETAMRAVAVLNADVDMLKKENAEDSNKANARLRNLCLERDSLKMELETSKKQSTEQNNRLLVQVDLLRADVDTWMSKAERQNSEITPLKEDLKDAAQENSRLAMELEGSKRQSKEQKERFLAQIRSLEADIDMWMSEAKHQEERNSEIVSLKEDLNARIQDNGRLAVELESSKRRSTEQNERLLEQIESLGTDVDMWMSRAKHQEKQNSEIAWLKEDLEAGVQENDRLRAEIRSLRHALEAEGEAGAQADQLKEEVRHWKTSNKTLKEKLRAERSEKAKAKKENEQSNRELRRSLTESMKSRENYWKEKVDTMKKEREVMAKVLMHQWGREECGYSEPQLYRYKYVKRA</sequence>
<feature type="compositionally biased region" description="Polar residues" evidence="2">
    <location>
        <begin position="261"/>
        <end position="270"/>
    </location>
</feature>